<organism evidence="2 3">
    <name type="scientific">Rhodocista pekingensis</name>
    <dbReference type="NCBI Taxonomy" id="201185"/>
    <lineage>
        <taxon>Bacteria</taxon>
        <taxon>Pseudomonadati</taxon>
        <taxon>Pseudomonadota</taxon>
        <taxon>Alphaproteobacteria</taxon>
        <taxon>Rhodospirillales</taxon>
        <taxon>Azospirillaceae</taxon>
        <taxon>Rhodocista</taxon>
    </lineage>
</organism>
<evidence type="ECO:0000256" key="1">
    <source>
        <dbReference type="SAM" id="MobiDB-lite"/>
    </source>
</evidence>
<evidence type="ECO:0000313" key="3">
    <source>
        <dbReference type="Proteomes" id="UP001596456"/>
    </source>
</evidence>
<accession>A0ABW2L0S3</accession>
<sequence length="246" mass="27519">MRALGEVTATRRIFVKRSRRRLHRLLLLAVLVGLGLVAPGWALSEPAALPATAPERLCLDAIRKAERAHRLPSRLLLALGVTESGRTVDGRLTVWPWTVNAEGQGRFFKSREEALAHVRALRARGVRSIDVGCLQVNLHWHPKAFPDLETALDPTANVGYAAAMLKDLHGDLRNWTRSVKHYHSRTPERGEAYFDRVSENMRLVAQRRRDLADAPPPRQRTAPAPGGTVIRPVTDSLSAWRLPKAW</sequence>
<name>A0ABW2L0S3_9PROT</name>
<gene>
    <name evidence="2" type="ORF">ACFQPS_18900</name>
</gene>
<reference evidence="3" key="1">
    <citation type="journal article" date="2019" name="Int. J. Syst. Evol. Microbiol.">
        <title>The Global Catalogue of Microorganisms (GCM) 10K type strain sequencing project: providing services to taxonomists for standard genome sequencing and annotation.</title>
        <authorList>
            <consortium name="The Broad Institute Genomics Platform"/>
            <consortium name="The Broad Institute Genome Sequencing Center for Infectious Disease"/>
            <person name="Wu L."/>
            <person name="Ma J."/>
        </authorList>
    </citation>
    <scope>NUCLEOTIDE SEQUENCE [LARGE SCALE GENOMIC DNA]</scope>
    <source>
        <strain evidence="3">CGMCC 1.16275</strain>
    </source>
</reference>
<protein>
    <submittedName>
        <fullName evidence="2">Murein transglycosylase</fullName>
    </submittedName>
</protein>
<proteinExistence type="predicted"/>
<dbReference type="Proteomes" id="UP001596456">
    <property type="component" value="Unassembled WGS sequence"/>
</dbReference>
<evidence type="ECO:0000313" key="2">
    <source>
        <dbReference type="EMBL" id="MFC7335243.1"/>
    </source>
</evidence>
<dbReference type="SUPFAM" id="SSF53955">
    <property type="entry name" value="Lysozyme-like"/>
    <property type="match status" value="1"/>
</dbReference>
<dbReference type="RefSeq" id="WP_377360777.1">
    <property type="nucleotide sequence ID" value="NZ_JBHTCM010000028.1"/>
</dbReference>
<dbReference type="EMBL" id="JBHTCM010000028">
    <property type="protein sequence ID" value="MFC7335243.1"/>
    <property type="molecule type" value="Genomic_DNA"/>
</dbReference>
<comment type="caution">
    <text evidence="2">The sequence shown here is derived from an EMBL/GenBank/DDBJ whole genome shotgun (WGS) entry which is preliminary data.</text>
</comment>
<keyword evidence="3" id="KW-1185">Reference proteome</keyword>
<feature type="region of interest" description="Disordered" evidence="1">
    <location>
        <begin position="208"/>
        <end position="231"/>
    </location>
</feature>
<dbReference type="InterPro" id="IPR023346">
    <property type="entry name" value="Lysozyme-like_dom_sf"/>
</dbReference>